<evidence type="ECO:0000313" key="3">
    <source>
        <dbReference type="EMBL" id="GAA4250686.1"/>
    </source>
</evidence>
<dbReference type="Proteomes" id="UP001500620">
    <property type="component" value="Unassembled WGS sequence"/>
</dbReference>
<dbReference type="InterPro" id="IPR025419">
    <property type="entry name" value="DUF4142"/>
</dbReference>
<evidence type="ECO:0000259" key="2">
    <source>
        <dbReference type="Pfam" id="PF13628"/>
    </source>
</evidence>
<name>A0ABP8D9N0_9ACTN</name>
<dbReference type="EMBL" id="BAABAT010000010">
    <property type="protein sequence ID" value="GAA4250686.1"/>
    <property type="molecule type" value="Genomic_DNA"/>
</dbReference>
<dbReference type="InterPro" id="IPR012347">
    <property type="entry name" value="Ferritin-like"/>
</dbReference>
<dbReference type="RefSeq" id="WP_345128639.1">
    <property type="nucleotide sequence ID" value="NZ_BAABAT010000010.1"/>
</dbReference>
<feature type="chain" id="PRO_5047162102" evidence="1">
    <location>
        <begin position="22"/>
        <end position="174"/>
    </location>
</feature>
<comment type="caution">
    <text evidence="3">The sequence shown here is derived from an EMBL/GenBank/DDBJ whole genome shotgun (WGS) entry which is preliminary data.</text>
</comment>
<protein>
    <submittedName>
        <fullName evidence="3">DUF4142 domain-containing protein</fullName>
    </submittedName>
</protein>
<reference evidence="4" key="1">
    <citation type="journal article" date="2019" name="Int. J. Syst. Evol. Microbiol.">
        <title>The Global Catalogue of Microorganisms (GCM) 10K type strain sequencing project: providing services to taxonomists for standard genome sequencing and annotation.</title>
        <authorList>
            <consortium name="The Broad Institute Genomics Platform"/>
            <consortium name="The Broad Institute Genome Sequencing Center for Infectious Disease"/>
            <person name="Wu L."/>
            <person name="Ma J."/>
        </authorList>
    </citation>
    <scope>NUCLEOTIDE SEQUENCE [LARGE SCALE GENOMIC DNA]</scope>
    <source>
        <strain evidence="4">JCM 17441</strain>
    </source>
</reference>
<dbReference type="PANTHER" id="PTHR38593">
    <property type="entry name" value="BLR2558 PROTEIN"/>
    <property type="match status" value="1"/>
</dbReference>
<keyword evidence="4" id="KW-1185">Reference proteome</keyword>
<evidence type="ECO:0000256" key="1">
    <source>
        <dbReference type="SAM" id="SignalP"/>
    </source>
</evidence>
<keyword evidence="1" id="KW-0732">Signal</keyword>
<accession>A0ABP8D9N0</accession>
<feature type="domain" description="DUF4142" evidence="2">
    <location>
        <begin position="31"/>
        <end position="164"/>
    </location>
</feature>
<dbReference type="Gene3D" id="1.20.1260.10">
    <property type="match status" value="1"/>
</dbReference>
<evidence type="ECO:0000313" key="4">
    <source>
        <dbReference type="Proteomes" id="UP001500620"/>
    </source>
</evidence>
<sequence>MRLPMLAVVALSSMAVGGVPAAAAPAQLSARDAAFVAAAGYGGSFEVAGGELARTRAESPDVREFGGRMVSDHTKAGARLAALVKPLGVSVPDRPNAAQQNIIMNWSRLDGRAFDCSYVPAEYLDHVGAVGLFANEAAHGDNADLVRFARETLPTLEDHEEMITAALAVLDCSQ</sequence>
<organism evidence="3 4">
    <name type="scientific">Dactylosporangium darangshiense</name>
    <dbReference type="NCBI Taxonomy" id="579108"/>
    <lineage>
        <taxon>Bacteria</taxon>
        <taxon>Bacillati</taxon>
        <taxon>Actinomycetota</taxon>
        <taxon>Actinomycetes</taxon>
        <taxon>Micromonosporales</taxon>
        <taxon>Micromonosporaceae</taxon>
        <taxon>Dactylosporangium</taxon>
    </lineage>
</organism>
<dbReference type="Pfam" id="PF13628">
    <property type="entry name" value="DUF4142"/>
    <property type="match status" value="1"/>
</dbReference>
<dbReference type="PANTHER" id="PTHR38593:SF1">
    <property type="entry name" value="BLR2558 PROTEIN"/>
    <property type="match status" value="1"/>
</dbReference>
<gene>
    <name evidence="3" type="ORF">GCM10022255_040340</name>
</gene>
<proteinExistence type="predicted"/>
<feature type="signal peptide" evidence="1">
    <location>
        <begin position="1"/>
        <end position="21"/>
    </location>
</feature>